<organism evidence="1">
    <name type="scientific">Lactobacillus delbrueckii subsp. lactis</name>
    <dbReference type="NCBI Taxonomy" id="29397"/>
    <lineage>
        <taxon>Bacteria</taxon>
        <taxon>Bacillati</taxon>
        <taxon>Bacillota</taxon>
        <taxon>Bacilli</taxon>
        <taxon>Lactobacillales</taxon>
        <taxon>Lactobacillaceae</taxon>
        <taxon>Lactobacillus</taxon>
    </lineage>
</organism>
<name>A0A1L3JVK1_LACDL</name>
<accession>A0A1L3JVK1</accession>
<sequence>MTRFVKITVKRQTDKARYQVKVRPGQVTLGQKLSPSQLVTNLSSLPKKSKETSAFLTVTVNNPADSSRYTPILLAAKTQVGKAIAASSLIANFA</sequence>
<dbReference type="RefSeq" id="WP_035164987.1">
    <property type="nucleotide sequence ID" value="NZ_BJLO01000042.1"/>
</dbReference>
<reference evidence="1" key="1">
    <citation type="submission" date="2018-07" db="EMBL/GenBank/DDBJ databases">
        <authorList>
            <person name="Somerville V."/>
        </authorList>
    </citation>
    <scope>NUCLEOTIDE SEQUENCE</scope>
    <source>
        <strain evidence="1">NWC_2_2</strain>
    </source>
</reference>
<proteinExistence type="predicted"/>
<gene>
    <name evidence="1" type="ORF">DQL93_05260</name>
</gene>
<dbReference type="AlphaFoldDB" id="A0A1L3JVK1"/>
<evidence type="ECO:0000313" key="1">
    <source>
        <dbReference type="EMBL" id="AZA16018.1"/>
    </source>
</evidence>
<dbReference type="EMBL" id="CP031023">
    <property type="protein sequence ID" value="AZA16018.1"/>
    <property type="molecule type" value="Genomic_DNA"/>
</dbReference>
<protein>
    <submittedName>
        <fullName evidence="1">Uncharacterized protein</fullName>
    </submittedName>
</protein>